<dbReference type="InterPro" id="IPR036909">
    <property type="entry name" value="Cyt_c-like_dom_sf"/>
</dbReference>
<reference evidence="2" key="1">
    <citation type="submission" date="2020-10" db="EMBL/GenBank/DDBJ databases">
        <title>Connecting structure to function with the recovery of over 1000 high-quality activated sludge metagenome-assembled genomes encoding full-length rRNA genes using long-read sequencing.</title>
        <authorList>
            <person name="Singleton C.M."/>
            <person name="Petriglieri F."/>
            <person name="Kristensen J.M."/>
            <person name="Kirkegaard R.H."/>
            <person name="Michaelsen T.Y."/>
            <person name="Andersen M.H."/>
            <person name="Karst S.M."/>
            <person name="Dueholm M.S."/>
            <person name="Nielsen P.H."/>
            <person name="Albertsen M."/>
        </authorList>
    </citation>
    <scope>NUCLEOTIDE SEQUENCE</scope>
    <source>
        <strain evidence="2">Bjer_18-Q3-R1-45_BAT3C.347</strain>
    </source>
</reference>
<feature type="signal peptide" evidence="1">
    <location>
        <begin position="1"/>
        <end position="19"/>
    </location>
</feature>
<keyword evidence="1" id="KW-0732">Signal</keyword>
<evidence type="ECO:0000313" key="3">
    <source>
        <dbReference type="Proteomes" id="UP000807785"/>
    </source>
</evidence>
<dbReference type="EMBL" id="JADJEV010000003">
    <property type="protein sequence ID" value="MBK6973550.1"/>
    <property type="molecule type" value="Genomic_DNA"/>
</dbReference>
<dbReference type="Proteomes" id="UP000807785">
    <property type="component" value="Unassembled WGS sequence"/>
</dbReference>
<dbReference type="GO" id="GO:0009055">
    <property type="term" value="F:electron transfer activity"/>
    <property type="evidence" value="ECO:0007669"/>
    <property type="project" value="InterPro"/>
</dbReference>
<name>A0A9D7E628_9PROT</name>
<organism evidence="2 3">
    <name type="scientific">Candidatus Methylophosphatis roskildensis</name>
    <dbReference type="NCBI Taxonomy" id="2899263"/>
    <lineage>
        <taxon>Bacteria</taxon>
        <taxon>Pseudomonadati</taxon>
        <taxon>Pseudomonadota</taxon>
        <taxon>Betaproteobacteria</taxon>
        <taxon>Nitrosomonadales</taxon>
        <taxon>Sterolibacteriaceae</taxon>
        <taxon>Candidatus Methylophosphatis</taxon>
    </lineage>
</organism>
<accession>A0A9D7E628</accession>
<proteinExistence type="predicted"/>
<comment type="caution">
    <text evidence="2">The sequence shown here is derived from an EMBL/GenBank/DDBJ whole genome shotgun (WGS) entry which is preliminary data.</text>
</comment>
<gene>
    <name evidence="2" type="ORF">IPH26_11615</name>
</gene>
<dbReference type="Gene3D" id="1.10.760.10">
    <property type="entry name" value="Cytochrome c-like domain"/>
    <property type="match status" value="1"/>
</dbReference>
<evidence type="ECO:0000313" key="2">
    <source>
        <dbReference type="EMBL" id="MBK6973550.1"/>
    </source>
</evidence>
<evidence type="ECO:0000256" key="1">
    <source>
        <dbReference type="SAM" id="SignalP"/>
    </source>
</evidence>
<feature type="chain" id="PRO_5039023028" evidence="1">
    <location>
        <begin position="20"/>
        <end position="93"/>
    </location>
</feature>
<protein>
    <submittedName>
        <fullName evidence="2">Cytochrome c</fullName>
    </submittedName>
</protein>
<dbReference type="GO" id="GO:0020037">
    <property type="term" value="F:heme binding"/>
    <property type="evidence" value="ECO:0007669"/>
    <property type="project" value="InterPro"/>
</dbReference>
<dbReference type="AlphaFoldDB" id="A0A9D7E628"/>
<sequence>MKFPLCVLVMLCLMTSARAALPGDGADGKRLHDAHCLQCHDTGVYTRKGPRVRSLDELKHQLQDCSHMAKAPFSPAQMQNVVRYLNDHFYHFP</sequence>
<dbReference type="SUPFAM" id="SSF46626">
    <property type="entry name" value="Cytochrome c"/>
    <property type="match status" value="1"/>
</dbReference>